<sequence>MRQDLAETWTRNRPVLPTVLDEKDPDFEKKLTWYDIVLVFNNGTSRVRLRIRRDQLYLQGFRVNDDGKWFELGDKRLIAGDSTLIGIGHNYTALLRAAGIDPTGGLTGVIVGRQKLINAAQWLANNPPDTKKRAEALLIA</sequence>
<dbReference type="PANTHER" id="PTHR33453:SF9">
    <property type="entry name" value="ALBUMIN B-32"/>
    <property type="match status" value="1"/>
</dbReference>
<protein>
    <recommendedName>
        <fullName evidence="3 8">rRNA N-glycosylase</fullName>
        <ecNumber evidence="3 8">3.2.2.22</ecNumber>
    </recommendedName>
</protein>
<organism evidence="9 10">
    <name type="scientific">Asparagus officinalis</name>
    <name type="common">Garden asparagus</name>
    <dbReference type="NCBI Taxonomy" id="4686"/>
    <lineage>
        <taxon>Eukaryota</taxon>
        <taxon>Viridiplantae</taxon>
        <taxon>Streptophyta</taxon>
        <taxon>Embryophyta</taxon>
        <taxon>Tracheophyta</taxon>
        <taxon>Spermatophyta</taxon>
        <taxon>Magnoliopsida</taxon>
        <taxon>Liliopsida</taxon>
        <taxon>Asparagales</taxon>
        <taxon>Asparagaceae</taxon>
        <taxon>Asparagoideae</taxon>
        <taxon>Asparagus</taxon>
    </lineage>
</organism>
<dbReference type="Gene3D" id="3.40.420.10">
    <property type="entry name" value="Ricin (A subunit), domain 1"/>
    <property type="match status" value="1"/>
</dbReference>
<dbReference type="GO" id="GO:0090729">
    <property type="term" value="F:toxin activity"/>
    <property type="evidence" value="ECO:0007669"/>
    <property type="project" value="UniProtKB-KW"/>
</dbReference>
<gene>
    <name evidence="9" type="ORF">A4U43_C03F31110</name>
</gene>
<dbReference type="PANTHER" id="PTHR33453">
    <property type="match status" value="1"/>
</dbReference>
<proteinExistence type="inferred from homology"/>
<evidence type="ECO:0000256" key="6">
    <source>
        <dbReference type="ARBA" id="ARBA00022821"/>
    </source>
</evidence>
<dbReference type="InterPro" id="IPR001574">
    <property type="entry name" value="Ribosome_inactivat_prot"/>
</dbReference>
<dbReference type="EC" id="3.2.2.22" evidence="3 8"/>
<keyword evidence="10" id="KW-1185">Reference proteome</keyword>
<dbReference type="AlphaFoldDB" id="A0A5P1FG52"/>
<dbReference type="GO" id="GO:0030598">
    <property type="term" value="F:rRNA N-glycosylase activity"/>
    <property type="evidence" value="ECO:0007669"/>
    <property type="project" value="UniProtKB-EC"/>
</dbReference>
<evidence type="ECO:0000313" key="10">
    <source>
        <dbReference type="Proteomes" id="UP000243459"/>
    </source>
</evidence>
<accession>A0A5P1FG52</accession>
<name>A0A5P1FG52_ASPOF</name>
<dbReference type="InterPro" id="IPR016138">
    <property type="entry name" value="Ribosome_inactivat_prot_sub1"/>
</dbReference>
<comment type="similarity">
    <text evidence="2">Belongs to the ribosome-inactivating protein family. Type 1 RIP subfamily.</text>
</comment>
<evidence type="ECO:0000256" key="2">
    <source>
        <dbReference type="ARBA" id="ARBA00008544"/>
    </source>
</evidence>
<dbReference type="EMBL" id="CM007383">
    <property type="protein sequence ID" value="ONK76693.1"/>
    <property type="molecule type" value="Genomic_DNA"/>
</dbReference>
<keyword evidence="7 8" id="KW-0652">Protein synthesis inhibitor</keyword>
<evidence type="ECO:0000256" key="4">
    <source>
        <dbReference type="ARBA" id="ARBA00022656"/>
    </source>
</evidence>
<reference evidence="10" key="1">
    <citation type="journal article" date="2017" name="Nat. Commun.">
        <title>The asparagus genome sheds light on the origin and evolution of a young Y chromosome.</title>
        <authorList>
            <person name="Harkess A."/>
            <person name="Zhou J."/>
            <person name="Xu C."/>
            <person name="Bowers J.E."/>
            <person name="Van der Hulst R."/>
            <person name="Ayyampalayam S."/>
            <person name="Mercati F."/>
            <person name="Riccardi P."/>
            <person name="McKain M.R."/>
            <person name="Kakrana A."/>
            <person name="Tang H."/>
            <person name="Ray J."/>
            <person name="Groenendijk J."/>
            <person name="Arikit S."/>
            <person name="Mathioni S.M."/>
            <person name="Nakano M."/>
            <person name="Shan H."/>
            <person name="Telgmann-Rauber A."/>
            <person name="Kanno A."/>
            <person name="Yue Z."/>
            <person name="Chen H."/>
            <person name="Li W."/>
            <person name="Chen Y."/>
            <person name="Xu X."/>
            <person name="Zhang Y."/>
            <person name="Luo S."/>
            <person name="Chen H."/>
            <person name="Gao J."/>
            <person name="Mao Z."/>
            <person name="Pires J.C."/>
            <person name="Luo M."/>
            <person name="Kudrna D."/>
            <person name="Wing R.A."/>
            <person name="Meyers B.C."/>
            <person name="Yi K."/>
            <person name="Kong H."/>
            <person name="Lavrijsen P."/>
            <person name="Sunseri F."/>
            <person name="Falavigna A."/>
            <person name="Ye Y."/>
            <person name="Leebens-Mack J.H."/>
            <person name="Chen G."/>
        </authorList>
    </citation>
    <scope>NUCLEOTIDE SEQUENCE [LARGE SCALE GENOMIC DNA]</scope>
    <source>
        <strain evidence="10">cv. DH0086</strain>
    </source>
</reference>
<dbReference type="Pfam" id="PF00161">
    <property type="entry name" value="RIP"/>
    <property type="match status" value="1"/>
</dbReference>
<dbReference type="GO" id="GO:0017148">
    <property type="term" value="P:negative regulation of translation"/>
    <property type="evidence" value="ECO:0007669"/>
    <property type="project" value="UniProtKB-KW"/>
</dbReference>
<dbReference type="GO" id="GO:0006952">
    <property type="term" value="P:defense response"/>
    <property type="evidence" value="ECO:0007669"/>
    <property type="project" value="UniProtKB-KW"/>
</dbReference>
<dbReference type="SUPFAM" id="SSF56371">
    <property type="entry name" value="Ribosome inactivating proteins (RIP)"/>
    <property type="match status" value="1"/>
</dbReference>
<keyword evidence="4 8" id="KW-0800">Toxin</keyword>
<comment type="catalytic activity">
    <reaction evidence="1 8">
        <text>Endohydrolysis of the N-glycosidic bond at one specific adenosine on the 28S rRNA.</text>
        <dbReference type="EC" id="3.2.2.22"/>
    </reaction>
</comment>
<evidence type="ECO:0000256" key="7">
    <source>
        <dbReference type="ARBA" id="ARBA00023193"/>
    </source>
</evidence>
<keyword evidence="5 8" id="KW-0378">Hydrolase</keyword>
<dbReference type="Proteomes" id="UP000243459">
    <property type="component" value="Chromosome 3"/>
</dbReference>
<evidence type="ECO:0000313" key="9">
    <source>
        <dbReference type="EMBL" id="ONK76693.1"/>
    </source>
</evidence>
<keyword evidence="6 8" id="KW-0611">Plant defense</keyword>
<dbReference type="Gramene" id="ONK76693">
    <property type="protein sequence ID" value="ONK76693"/>
    <property type="gene ID" value="A4U43_C03F31110"/>
</dbReference>
<evidence type="ECO:0000256" key="1">
    <source>
        <dbReference type="ARBA" id="ARBA00000237"/>
    </source>
</evidence>
<evidence type="ECO:0000256" key="3">
    <source>
        <dbReference type="ARBA" id="ARBA00012001"/>
    </source>
</evidence>
<evidence type="ECO:0000256" key="8">
    <source>
        <dbReference type="RuleBase" id="RU004915"/>
    </source>
</evidence>
<evidence type="ECO:0000256" key="5">
    <source>
        <dbReference type="ARBA" id="ARBA00022801"/>
    </source>
</evidence>
<dbReference type="InterPro" id="IPR036041">
    <property type="entry name" value="Ribosome-inact_prot_sf"/>
</dbReference>